<protein>
    <recommendedName>
        <fullName evidence="4">Acyl transferase</fullName>
    </recommendedName>
</protein>
<keyword evidence="1" id="KW-1133">Transmembrane helix</keyword>
<feature type="transmembrane region" description="Helical" evidence="1">
    <location>
        <begin position="6"/>
        <end position="34"/>
    </location>
</feature>
<reference evidence="2 3" key="1">
    <citation type="submission" date="2017-09" db="EMBL/GenBank/DDBJ databases">
        <title>Depth-based differentiation of microbial function through sediment-hosted aquifers and enrichment of novel symbionts in the deep terrestrial subsurface.</title>
        <authorList>
            <person name="Probst A.J."/>
            <person name="Ladd B."/>
            <person name="Jarett J.K."/>
            <person name="Geller-Mcgrath D.E."/>
            <person name="Sieber C.M."/>
            <person name="Emerson J.B."/>
            <person name="Anantharaman K."/>
            <person name="Thomas B.C."/>
            <person name="Malmstrom R."/>
            <person name="Stieglmeier M."/>
            <person name="Klingl A."/>
            <person name="Woyke T."/>
            <person name="Ryan C.M."/>
            <person name="Banfield J.F."/>
        </authorList>
    </citation>
    <scope>NUCLEOTIDE SEQUENCE [LARGE SCALE GENOMIC DNA]</scope>
    <source>
        <strain evidence="2">CG17_big_fil_post_rev_8_21_14_2_50_48_46</strain>
    </source>
</reference>
<dbReference type="SUPFAM" id="SSF51161">
    <property type="entry name" value="Trimeric LpxA-like enzymes"/>
    <property type="match status" value="1"/>
</dbReference>
<organism evidence="2 3">
    <name type="scientific">bacterium (Candidatus Blackallbacteria) CG17_big_fil_post_rev_8_21_14_2_50_48_46</name>
    <dbReference type="NCBI Taxonomy" id="2014261"/>
    <lineage>
        <taxon>Bacteria</taxon>
        <taxon>Candidatus Blackallbacteria</taxon>
    </lineage>
</organism>
<evidence type="ECO:0000256" key="1">
    <source>
        <dbReference type="SAM" id="Phobius"/>
    </source>
</evidence>
<evidence type="ECO:0008006" key="4">
    <source>
        <dbReference type="Google" id="ProtNLM"/>
    </source>
</evidence>
<comment type="caution">
    <text evidence="2">The sequence shown here is derived from an EMBL/GenBank/DDBJ whole genome shotgun (WGS) entry which is preliminary data.</text>
</comment>
<dbReference type="EMBL" id="PFFQ01000012">
    <property type="protein sequence ID" value="PIW18494.1"/>
    <property type="molecule type" value="Genomic_DNA"/>
</dbReference>
<keyword evidence="1" id="KW-0472">Membrane</keyword>
<accession>A0A2M7G9F7</accession>
<proteinExistence type="predicted"/>
<gene>
    <name evidence="2" type="ORF">COW36_04170</name>
</gene>
<dbReference type="Gene3D" id="2.160.10.10">
    <property type="entry name" value="Hexapeptide repeat proteins"/>
    <property type="match status" value="1"/>
</dbReference>
<dbReference type="Proteomes" id="UP000231019">
    <property type="component" value="Unassembled WGS sequence"/>
</dbReference>
<evidence type="ECO:0000313" key="2">
    <source>
        <dbReference type="EMBL" id="PIW18494.1"/>
    </source>
</evidence>
<evidence type="ECO:0000313" key="3">
    <source>
        <dbReference type="Proteomes" id="UP000231019"/>
    </source>
</evidence>
<dbReference type="InterPro" id="IPR011004">
    <property type="entry name" value="Trimer_LpxA-like_sf"/>
</dbReference>
<name>A0A2M7G9F7_9BACT</name>
<sequence length="241" mass="26206">MSLAYLFYDLVLLFLFTLTHGFALGLVFSFYALLASVLAPLWLGLLFPCFALIYLGLMLVLVCGIRCLLPVLKAGDYLVPKSSGFYLWTLYFSLNRLVWLHPIKNLILYSAGLRWLAFRALGAKIAYSTSISADVDFVDLSLISIGPDSMIGSGSILTGHFMSTDKLHLGPIEIGKNVNIGGNCQIGPNVSIGDGTWIGTGCSFAPLVTVGKNCRIEPLSVLPPGTTLEDGEYWPVPEEAY</sequence>
<dbReference type="AlphaFoldDB" id="A0A2M7G9F7"/>
<keyword evidence="1" id="KW-0812">Transmembrane</keyword>
<feature type="transmembrane region" description="Helical" evidence="1">
    <location>
        <begin position="41"/>
        <end position="62"/>
    </location>
</feature>